<evidence type="ECO:0000256" key="2">
    <source>
        <dbReference type="ARBA" id="ARBA00022908"/>
    </source>
</evidence>
<dbReference type="PROSITE" id="PS51898">
    <property type="entry name" value="TYR_RECOMBINASE"/>
    <property type="match status" value="1"/>
</dbReference>
<evidence type="ECO:0000259" key="8">
    <source>
        <dbReference type="PROSITE" id="PS51900"/>
    </source>
</evidence>
<feature type="domain" description="Core-binding (CB)" evidence="8">
    <location>
        <begin position="16"/>
        <end position="91"/>
    </location>
</feature>
<feature type="region of interest" description="Disordered" evidence="6">
    <location>
        <begin position="181"/>
        <end position="201"/>
    </location>
</feature>
<keyword evidence="10" id="KW-1185">Reference proteome</keyword>
<evidence type="ECO:0000259" key="7">
    <source>
        <dbReference type="PROSITE" id="PS51898"/>
    </source>
</evidence>
<dbReference type="Gene3D" id="1.10.443.10">
    <property type="entry name" value="Intergrase catalytic core"/>
    <property type="match status" value="1"/>
</dbReference>
<protein>
    <submittedName>
        <fullName evidence="9">Integrase</fullName>
    </submittedName>
</protein>
<comment type="caution">
    <text evidence="9">The sequence shown here is derived from an EMBL/GenBank/DDBJ whole genome shotgun (WGS) entry which is preliminary data.</text>
</comment>
<dbReference type="SUPFAM" id="SSF56349">
    <property type="entry name" value="DNA breaking-rejoining enzymes"/>
    <property type="match status" value="1"/>
</dbReference>
<dbReference type="InterPro" id="IPR050808">
    <property type="entry name" value="Phage_Integrase"/>
</dbReference>
<reference evidence="9 10" key="1">
    <citation type="submission" date="2021-01" db="EMBL/GenBank/DDBJ databases">
        <title>Genomic Encyclopedia of Type Strains, Phase IV (KMG-IV): sequencing the most valuable type-strain genomes for metagenomic binning, comparative biology and taxonomic classification.</title>
        <authorList>
            <person name="Goeker M."/>
        </authorList>
    </citation>
    <scope>NUCLEOTIDE SEQUENCE [LARGE SCALE GENOMIC DNA]</scope>
    <source>
        <strain evidence="9 10">DSM 24834</strain>
    </source>
</reference>
<evidence type="ECO:0000256" key="6">
    <source>
        <dbReference type="SAM" id="MobiDB-lite"/>
    </source>
</evidence>
<sequence length="474" mass="54504">MNKLKLTTNSTLEAAYTAQEQLSDWSSNSKNAYRRNIKAISDHMKSIGLEPTIDNVTYEYAMKWKKDHASKNPNTLKQQKSTMASLFRHLNNAKIIEGNPFLTVNITDYTADKYLSKDLSITELYQVYKAAHDLQAQGINVLAPMLLDIYTGLRSTNLIRLKVRSLDFEAGGIRIEYTKSKTVKQESNQQETTPNSKNRESFIPLPPKVLAYFSAQTKGMLPEDSLLYGLRGKAFANKQMNYIVNKICNHLGWIVNIENNGENNSSLHKTEQKKKGKTDKYFTPHGLRYSIATIFHEMGVEDNAIRLLLLHSKKTELGALERYLRRDTREVKQIRMAQLLLETVLETALEMEEKFGVVMQLETIYEQLPVAFEEQMKNMYYVNLFKDQMIRYTMSKMQQMMSQPQVMPDKINPIFTKGGEYYPADAYPYTPHQHQSHFQSSAGGPAPMHLQQTQQASYGFYQPSTAQEFFTAKR</sequence>
<evidence type="ECO:0000256" key="3">
    <source>
        <dbReference type="ARBA" id="ARBA00023125"/>
    </source>
</evidence>
<accession>A0ABS2N7T4</accession>
<dbReference type="PANTHER" id="PTHR30629:SF2">
    <property type="entry name" value="PROPHAGE INTEGRASE INTS-RELATED"/>
    <property type="match status" value="1"/>
</dbReference>
<gene>
    <name evidence="9" type="ORF">JOC86_000449</name>
</gene>
<dbReference type="RefSeq" id="WP_205168131.1">
    <property type="nucleotide sequence ID" value="NZ_JAFBDZ010000001.1"/>
</dbReference>
<feature type="domain" description="Tyr recombinase" evidence="7">
    <location>
        <begin position="114"/>
        <end position="336"/>
    </location>
</feature>
<dbReference type="Proteomes" id="UP001646157">
    <property type="component" value="Unassembled WGS sequence"/>
</dbReference>
<feature type="compositionally biased region" description="Polar residues" evidence="6">
    <location>
        <begin position="185"/>
        <end position="196"/>
    </location>
</feature>
<dbReference type="InterPro" id="IPR013762">
    <property type="entry name" value="Integrase-like_cat_sf"/>
</dbReference>
<proteinExistence type="inferred from homology"/>
<dbReference type="EMBL" id="JAFBDZ010000001">
    <property type="protein sequence ID" value="MBM7583912.1"/>
    <property type="molecule type" value="Genomic_DNA"/>
</dbReference>
<comment type="similarity">
    <text evidence="1">Belongs to the 'phage' integrase family.</text>
</comment>
<evidence type="ECO:0000256" key="5">
    <source>
        <dbReference type="PROSITE-ProRule" id="PRU01248"/>
    </source>
</evidence>
<keyword evidence="3 5" id="KW-0238">DNA-binding</keyword>
<keyword evidence="4" id="KW-0233">DNA recombination</keyword>
<evidence type="ECO:0000256" key="4">
    <source>
        <dbReference type="ARBA" id="ARBA00023172"/>
    </source>
</evidence>
<dbReference type="InterPro" id="IPR002104">
    <property type="entry name" value="Integrase_catalytic"/>
</dbReference>
<dbReference type="Pfam" id="PF00589">
    <property type="entry name" value="Phage_integrase"/>
    <property type="match status" value="1"/>
</dbReference>
<evidence type="ECO:0000313" key="9">
    <source>
        <dbReference type="EMBL" id="MBM7583912.1"/>
    </source>
</evidence>
<dbReference type="InterPro" id="IPR044068">
    <property type="entry name" value="CB"/>
</dbReference>
<dbReference type="PANTHER" id="PTHR30629">
    <property type="entry name" value="PROPHAGE INTEGRASE"/>
    <property type="match status" value="1"/>
</dbReference>
<evidence type="ECO:0000313" key="10">
    <source>
        <dbReference type="Proteomes" id="UP001646157"/>
    </source>
</evidence>
<evidence type="ECO:0000256" key="1">
    <source>
        <dbReference type="ARBA" id="ARBA00008857"/>
    </source>
</evidence>
<dbReference type="PROSITE" id="PS51900">
    <property type="entry name" value="CB"/>
    <property type="match status" value="1"/>
</dbReference>
<dbReference type="InterPro" id="IPR011010">
    <property type="entry name" value="DNA_brk_join_enz"/>
</dbReference>
<keyword evidence="2" id="KW-0229">DNA integration</keyword>
<organism evidence="9 10">
    <name type="scientific">Rossellomorea pakistanensis</name>
    <dbReference type="NCBI Taxonomy" id="992288"/>
    <lineage>
        <taxon>Bacteria</taxon>
        <taxon>Bacillati</taxon>
        <taxon>Bacillota</taxon>
        <taxon>Bacilli</taxon>
        <taxon>Bacillales</taxon>
        <taxon>Bacillaceae</taxon>
        <taxon>Rossellomorea</taxon>
    </lineage>
</organism>
<name>A0ABS2N7T4_9BACI</name>